<sequence>MEQQRQQQQQQLGMMRRRSVTRVGRIESSKRPILRVERRVRALRRLVPGGKHLQLDGLLREAADYVTGLRMQVMVMKRLVEMLSHDS</sequence>
<gene>
    <name evidence="1" type="ORF">IHE45_07G012300</name>
</gene>
<dbReference type="EMBL" id="CM037017">
    <property type="protein sequence ID" value="KAH7676392.1"/>
    <property type="molecule type" value="Genomic_DNA"/>
</dbReference>
<name>A0ACB7VP82_DIOAL</name>
<proteinExistence type="predicted"/>
<keyword evidence="2" id="KW-1185">Reference proteome</keyword>
<comment type="caution">
    <text evidence="1">The sequence shown here is derived from an EMBL/GenBank/DDBJ whole genome shotgun (WGS) entry which is preliminary data.</text>
</comment>
<organism evidence="1 2">
    <name type="scientific">Dioscorea alata</name>
    <name type="common">Purple yam</name>
    <dbReference type="NCBI Taxonomy" id="55571"/>
    <lineage>
        <taxon>Eukaryota</taxon>
        <taxon>Viridiplantae</taxon>
        <taxon>Streptophyta</taxon>
        <taxon>Embryophyta</taxon>
        <taxon>Tracheophyta</taxon>
        <taxon>Spermatophyta</taxon>
        <taxon>Magnoliopsida</taxon>
        <taxon>Liliopsida</taxon>
        <taxon>Dioscoreales</taxon>
        <taxon>Dioscoreaceae</taxon>
        <taxon>Dioscorea</taxon>
    </lineage>
</organism>
<evidence type="ECO:0000313" key="2">
    <source>
        <dbReference type="Proteomes" id="UP000827976"/>
    </source>
</evidence>
<dbReference type="Proteomes" id="UP000827976">
    <property type="component" value="Chromosome 7"/>
</dbReference>
<protein>
    <submittedName>
        <fullName evidence="1">Myc-type basic helix-loop-helix (BHLH) domain-containing protein</fullName>
    </submittedName>
</protein>
<evidence type="ECO:0000313" key="1">
    <source>
        <dbReference type="EMBL" id="KAH7676392.1"/>
    </source>
</evidence>
<accession>A0ACB7VP82</accession>
<reference evidence="2" key="1">
    <citation type="journal article" date="2022" name="Nat. Commun.">
        <title>Chromosome evolution and the genetic basis of agronomically important traits in greater yam.</title>
        <authorList>
            <person name="Bredeson J.V."/>
            <person name="Lyons J.B."/>
            <person name="Oniyinde I.O."/>
            <person name="Okereke N.R."/>
            <person name="Kolade O."/>
            <person name="Nnabue I."/>
            <person name="Nwadili C.O."/>
            <person name="Hribova E."/>
            <person name="Parker M."/>
            <person name="Nwogha J."/>
            <person name="Shu S."/>
            <person name="Carlson J."/>
            <person name="Kariba R."/>
            <person name="Muthemba S."/>
            <person name="Knop K."/>
            <person name="Barton G.J."/>
            <person name="Sherwood A.V."/>
            <person name="Lopez-Montes A."/>
            <person name="Asiedu R."/>
            <person name="Jamnadass R."/>
            <person name="Muchugi A."/>
            <person name="Goodstein D."/>
            <person name="Egesi C.N."/>
            <person name="Featherston J."/>
            <person name="Asfaw A."/>
            <person name="Simpson G.G."/>
            <person name="Dolezel J."/>
            <person name="Hendre P.S."/>
            <person name="Van Deynze A."/>
            <person name="Kumar P.L."/>
            <person name="Obidiegwu J.E."/>
            <person name="Bhattacharjee R."/>
            <person name="Rokhsar D.S."/>
        </authorList>
    </citation>
    <scope>NUCLEOTIDE SEQUENCE [LARGE SCALE GENOMIC DNA]</scope>
    <source>
        <strain evidence="2">cv. TDa95/00328</strain>
    </source>
</reference>